<dbReference type="EMBL" id="JAAKYD010000019">
    <property type="protein sequence ID" value="NGN74419.1"/>
    <property type="molecule type" value="Genomic_DNA"/>
</dbReference>
<dbReference type="RefSeq" id="WP_032423010.1">
    <property type="nucleotide sequence ID" value="NZ_AP023149.1"/>
</dbReference>
<dbReference type="Proteomes" id="UP000254938">
    <property type="component" value="Unassembled WGS sequence"/>
</dbReference>
<reference evidence="3 5" key="2">
    <citation type="submission" date="2018-08" db="EMBL/GenBank/DDBJ databases">
        <authorList>
            <consortium name="Pathogen Informatics"/>
        </authorList>
    </citation>
    <scope>NUCLEOTIDE SEQUENCE [LARGE SCALE GENOMIC DNA]</scope>
    <source>
        <strain evidence="3 5">EuSCAPE_GR114</strain>
    </source>
</reference>
<evidence type="ECO:0000313" key="6">
    <source>
        <dbReference type="Proteomes" id="UP000479475"/>
    </source>
</evidence>
<proteinExistence type="predicted"/>
<gene>
    <name evidence="1" type="ORF">G4V31_20110</name>
    <name evidence="2" type="ORF">NCTC9140_00267</name>
    <name evidence="3" type="ORF">SAMEA3649733_04513</name>
</gene>
<evidence type="ECO:0000313" key="2">
    <source>
        <dbReference type="EMBL" id="STS78633.1"/>
    </source>
</evidence>
<reference evidence="2 4" key="1">
    <citation type="submission" date="2018-06" db="EMBL/GenBank/DDBJ databases">
        <authorList>
            <consortium name="Pathogen Informatics"/>
            <person name="Doyle S."/>
        </authorList>
    </citation>
    <scope>NUCLEOTIDE SEQUENCE [LARGE SCALE GENOMIC DNA]</scope>
    <source>
        <strain evidence="2 4">NCTC9140</strain>
    </source>
</reference>
<dbReference type="InterPro" id="IPR010265">
    <property type="entry name" value="Phage_lambda_TipM"/>
</dbReference>
<evidence type="ECO:0000313" key="4">
    <source>
        <dbReference type="Proteomes" id="UP000254938"/>
    </source>
</evidence>
<evidence type="ECO:0000313" key="1">
    <source>
        <dbReference type="EMBL" id="NGN74419.1"/>
    </source>
</evidence>
<evidence type="ECO:0000313" key="5">
    <source>
        <dbReference type="Proteomes" id="UP000259497"/>
    </source>
</evidence>
<dbReference type="AlphaFoldDB" id="A0A0C7KAL8"/>
<dbReference type="EMBL" id="UGKQ01000003">
    <property type="protein sequence ID" value="STS78633.1"/>
    <property type="molecule type" value="Genomic_DNA"/>
</dbReference>
<sequence length="111" mass="12987">MSRKVFNWYPDYESEKTVKPNVTVLNYGDDYEQRQSQGLNRIKEEWSLTFTRSHDVVNDVDDFLTARAGVESFIWTNPRGKAIIVVCDSHTVKRYPGYQVLTATFRQVFES</sequence>
<dbReference type="Pfam" id="PF05939">
    <property type="entry name" value="Phage_min_tail"/>
    <property type="match status" value="1"/>
</dbReference>
<protein>
    <submittedName>
        <fullName evidence="2">Minor tail fiber protein M</fullName>
    </submittedName>
    <submittedName>
        <fullName evidence="1">Phage tail protein</fullName>
    </submittedName>
</protein>
<organism evidence="1 6">
    <name type="scientific">Klebsiella pneumoniae</name>
    <dbReference type="NCBI Taxonomy" id="573"/>
    <lineage>
        <taxon>Bacteria</taxon>
        <taxon>Pseudomonadati</taxon>
        <taxon>Pseudomonadota</taxon>
        <taxon>Gammaproteobacteria</taxon>
        <taxon>Enterobacterales</taxon>
        <taxon>Enterobacteriaceae</taxon>
        <taxon>Klebsiella/Raoultella group</taxon>
        <taxon>Klebsiella</taxon>
        <taxon>Klebsiella pneumoniae complex</taxon>
    </lineage>
</organism>
<evidence type="ECO:0000313" key="3">
    <source>
        <dbReference type="EMBL" id="SVS28763.1"/>
    </source>
</evidence>
<dbReference type="EMBL" id="UIXM01000019">
    <property type="protein sequence ID" value="SVS28763.1"/>
    <property type="molecule type" value="Genomic_DNA"/>
</dbReference>
<name>A0A0C7KAL8_KLEPN</name>
<dbReference type="Proteomes" id="UP000259497">
    <property type="component" value="Unassembled WGS sequence"/>
</dbReference>
<dbReference type="Proteomes" id="UP000479475">
    <property type="component" value="Unassembled WGS sequence"/>
</dbReference>
<accession>A0A0C7KAL8</accession>
<dbReference type="KEGG" id="kpx:PMK1_b00039"/>
<reference evidence="1 6" key="3">
    <citation type="submission" date="2020-02" db="EMBL/GenBank/DDBJ databases">
        <title>Klebsiella pneumoniae genome sequencing and assembly.</title>
        <authorList>
            <person name="Starkova P.S."/>
            <person name="Sulyan O.S."/>
            <person name="Likholetova D.V."/>
            <person name="Ageevets V.A."/>
            <person name="Lazareva I.V."/>
            <person name="Sopova J.V."/>
            <person name="Sidorenko S.V."/>
        </authorList>
    </citation>
    <scope>NUCLEOTIDE SEQUENCE [LARGE SCALE GENOMIC DNA]</scope>
    <source>
        <strain evidence="1 6">2429</strain>
    </source>
</reference>